<gene>
    <name evidence="2" type="ORF">J2804_005651</name>
</gene>
<proteinExistence type="predicted"/>
<evidence type="ECO:0000313" key="2">
    <source>
        <dbReference type="EMBL" id="MDR6412216.1"/>
    </source>
</evidence>
<dbReference type="Pfam" id="PF10908">
    <property type="entry name" value="Tlde1_dom"/>
    <property type="match status" value="1"/>
</dbReference>
<accession>A0ABU1LZM8</accession>
<evidence type="ECO:0000259" key="1">
    <source>
        <dbReference type="Pfam" id="PF10908"/>
    </source>
</evidence>
<feature type="domain" description="Tlde1" evidence="1">
    <location>
        <begin position="12"/>
        <end position="129"/>
    </location>
</feature>
<name>A0ABU1LZM8_9BURK</name>
<protein>
    <recommendedName>
        <fullName evidence="1">Tlde1 domain-containing protein</fullName>
    </recommendedName>
</protein>
<sequence>MSMLVCPGIGGMPAFSGLGNAVDDPTAIAKADIGPLPQGTYYIVDRQSGGRLGWLWDRMPGHNPTEWFALYRDDGVIDDETIINGVKRGYFRLHPSGALGISKGCITLARKNDFEKLRTLLRSQQTFFVGTGIKAYGRIQVR</sequence>
<comment type="caution">
    <text evidence="2">The sequence shown here is derived from an EMBL/GenBank/DDBJ whole genome shotgun (WGS) entry which is preliminary data.</text>
</comment>
<evidence type="ECO:0000313" key="3">
    <source>
        <dbReference type="Proteomes" id="UP001264340"/>
    </source>
</evidence>
<dbReference type="Proteomes" id="UP001264340">
    <property type="component" value="Unassembled WGS sequence"/>
</dbReference>
<reference evidence="2 3" key="1">
    <citation type="submission" date="2023-07" db="EMBL/GenBank/DDBJ databases">
        <title>Sorghum-associated microbial communities from plants grown in Nebraska, USA.</title>
        <authorList>
            <person name="Schachtman D."/>
        </authorList>
    </citation>
    <scope>NUCLEOTIDE SEQUENCE [LARGE SCALE GENOMIC DNA]</scope>
    <source>
        <strain evidence="2 3">DS1316</strain>
    </source>
</reference>
<dbReference type="EMBL" id="JAVDRP010000016">
    <property type="protein sequence ID" value="MDR6412216.1"/>
    <property type="molecule type" value="Genomic_DNA"/>
</dbReference>
<keyword evidence="3" id="KW-1185">Reference proteome</keyword>
<organism evidence="2 3">
    <name type="scientific">Paraburkholderia terricola</name>
    <dbReference type="NCBI Taxonomy" id="169427"/>
    <lineage>
        <taxon>Bacteria</taxon>
        <taxon>Pseudomonadati</taxon>
        <taxon>Pseudomonadota</taxon>
        <taxon>Betaproteobacteria</taxon>
        <taxon>Burkholderiales</taxon>
        <taxon>Burkholderiaceae</taxon>
        <taxon>Paraburkholderia</taxon>
    </lineage>
</organism>
<dbReference type="InterPro" id="IPR021225">
    <property type="entry name" value="Tlde1_dom"/>
</dbReference>